<evidence type="ECO:0000256" key="1">
    <source>
        <dbReference type="SAM" id="MobiDB-lite"/>
    </source>
</evidence>
<dbReference type="RefSeq" id="WP_094018116.1">
    <property type="nucleotide sequence ID" value="NZ_NMQW01000052.1"/>
</dbReference>
<dbReference type="PANTHER" id="PTHR43591:SF24">
    <property type="entry name" value="2-METHOXY-6-POLYPRENYL-1,4-BENZOQUINOL METHYLASE, MITOCHONDRIAL"/>
    <property type="match status" value="1"/>
</dbReference>
<accession>A0A229UJE0</accession>
<dbReference type="GO" id="GO:0032259">
    <property type="term" value="P:methylation"/>
    <property type="evidence" value="ECO:0007669"/>
    <property type="project" value="UniProtKB-KW"/>
</dbReference>
<proteinExistence type="predicted"/>
<reference evidence="3 4" key="1">
    <citation type="submission" date="2017-07" db="EMBL/GenBank/DDBJ databases">
        <title>Genome sequencing and assembly of Paenibacillus rigui.</title>
        <authorList>
            <person name="Mayilraj S."/>
        </authorList>
    </citation>
    <scope>NUCLEOTIDE SEQUENCE [LARGE SCALE GENOMIC DNA]</scope>
    <source>
        <strain evidence="3 4">JCM 16352</strain>
    </source>
</reference>
<dbReference type="CDD" id="cd02440">
    <property type="entry name" value="AdoMet_MTases"/>
    <property type="match status" value="1"/>
</dbReference>
<dbReference type="InterPro" id="IPR029063">
    <property type="entry name" value="SAM-dependent_MTases_sf"/>
</dbReference>
<dbReference type="EMBL" id="NMQW01000052">
    <property type="protein sequence ID" value="OXM83019.1"/>
    <property type="molecule type" value="Genomic_DNA"/>
</dbReference>
<name>A0A229UJE0_9BACL</name>
<dbReference type="Gene3D" id="3.40.50.150">
    <property type="entry name" value="Vaccinia Virus protein VP39"/>
    <property type="match status" value="1"/>
</dbReference>
<protein>
    <submittedName>
        <fullName evidence="3">SAM-dependent methyltransferase</fullName>
    </submittedName>
</protein>
<evidence type="ECO:0000313" key="3">
    <source>
        <dbReference type="EMBL" id="OXM83019.1"/>
    </source>
</evidence>
<keyword evidence="3" id="KW-0489">Methyltransferase</keyword>
<keyword evidence="4" id="KW-1185">Reference proteome</keyword>
<dbReference type="GO" id="GO:0008757">
    <property type="term" value="F:S-adenosylmethionine-dependent methyltransferase activity"/>
    <property type="evidence" value="ECO:0007669"/>
    <property type="project" value="InterPro"/>
</dbReference>
<dbReference type="SUPFAM" id="SSF53335">
    <property type="entry name" value="S-adenosyl-L-methionine-dependent methyltransferases"/>
    <property type="match status" value="1"/>
</dbReference>
<dbReference type="Pfam" id="PF08241">
    <property type="entry name" value="Methyltransf_11"/>
    <property type="match status" value="1"/>
</dbReference>
<sequence length="189" mass="21329">MSERRFAPSKMARLDNPERRKALPPEKILTESMLGPSNDVLDLGAGTGYFTVPAAKMTKGTVYALDVEPQMLDFLKNRVQEEQLTNVEFIQGVIEEIPMDNETVDFVIASFVLHEVEPLSKGVDEILRILKPEGRCVCIEWEKKQTEQGPPLGHRINSDDMKAAFLQKGFRDVAVSYPSDAHYIMIAYK</sequence>
<dbReference type="Proteomes" id="UP000215509">
    <property type="component" value="Unassembled WGS sequence"/>
</dbReference>
<evidence type="ECO:0000259" key="2">
    <source>
        <dbReference type="Pfam" id="PF08241"/>
    </source>
</evidence>
<dbReference type="OrthoDB" id="9784101at2"/>
<dbReference type="PANTHER" id="PTHR43591">
    <property type="entry name" value="METHYLTRANSFERASE"/>
    <property type="match status" value="1"/>
</dbReference>
<organism evidence="3 4">
    <name type="scientific">Paenibacillus rigui</name>
    <dbReference type="NCBI Taxonomy" id="554312"/>
    <lineage>
        <taxon>Bacteria</taxon>
        <taxon>Bacillati</taxon>
        <taxon>Bacillota</taxon>
        <taxon>Bacilli</taxon>
        <taxon>Bacillales</taxon>
        <taxon>Paenibacillaceae</taxon>
        <taxon>Paenibacillus</taxon>
    </lineage>
</organism>
<gene>
    <name evidence="3" type="ORF">CF651_27780</name>
</gene>
<dbReference type="AlphaFoldDB" id="A0A229UJE0"/>
<comment type="caution">
    <text evidence="3">The sequence shown here is derived from an EMBL/GenBank/DDBJ whole genome shotgun (WGS) entry which is preliminary data.</text>
</comment>
<dbReference type="InterPro" id="IPR013216">
    <property type="entry name" value="Methyltransf_11"/>
</dbReference>
<evidence type="ECO:0000313" key="4">
    <source>
        <dbReference type="Proteomes" id="UP000215509"/>
    </source>
</evidence>
<keyword evidence="3" id="KW-0808">Transferase</keyword>
<feature type="region of interest" description="Disordered" evidence="1">
    <location>
        <begin position="1"/>
        <end position="22"/>
    </location>
</feature>
<feature type="domain" description="Methyltransferase type 11" evidence="2">
    <location>
        <begin position="41"/>
        <end position="138"/>
    </location>
</feature>